<dbReference type="PANTHER" id="PTHR22624">
    <property type="entry name" value="CYSTEINE PROTEASE ATG4"/>
    <property type="match status" value="1"/>
</dbReference>
<evidence type="ECO:0000256" key="13">
    <source>
        <dbReference type="SAM" id="MobiDB-lite"/>
    </source>
</evidence>
<dbReference type="InterPro" id="IPR038765">
    <property type="entry name" value="Papain-like_cys_pep_sf"/>
</dbReference>
<feature type="region of interest" description="Disordered" evidence="13">
    <location>
        <begin position="224"/>
        <end position="352"/>
    </location>
</feature>
<feature type="domain" description="Peptidase C54 catalytic" evidence="14">
    <location>
        <begin position="821"/>
        <end position="876"/>
    </location>
</feature>
<feature type="compositionally biased region" description="Low complexity" evidence="13">
    <location>
        <begin position="141"/>
        <end position="173"/>
    </location>
</feature>
<feature type="compositionally biased region" description="Polar residues" evidence="13">
    <location>
        <begin position="115"/>
        <end position="125"/>
    </location>
</feature>
<feature type="compositionally biased region" description="Basic and acidic residues" evidence="13">
    <location>
        <begin position="949"/>
        <end position="958"/>
    </location>
</feature>
<sequence>MSNKHSRHTPSPSTPPPHSKLPKFLQKPSNRDRSRSVNDGAVSSPELSVTTAASSSKHTRRSKFLGGDRTVAEEPSLETEETPVIIEPPPTTPVPIPRTRTRSERPINSEPPPTSTMYASTSPSSRIGDLPTRLSGWFSHTFSTSSTDLSLPSLLSHPSQATSNSTSTGSATSPKANRLTGASALLTAAKHGKGHLDKAMRYLLDSDATPDKCMDPIWLLGVQHPGYEPSQTPPPPPSSYPAQAGTIGRRGSVTGQGSSSPSSFRPSSSDHSPGHTRSRSRGHGHSSSIGNSSQSAPNSNFLSQSQPASSRNQSSSTSSTLTAQPPLYNPNISGSSTTSLSTKDLKHPGANWPPVFYSDFTSRIWLTYRSHFPPIRDCRLGDLSPPACEPIQQPPSSPRSGHTGTSVTSTRYTDSYKSDSSSTSMSHSSRGGPSSPNSTLSNTRKWNWPGLGGEKGWTSDSGWGCRDWRRPPYPEMTKEYATYVQIVTWFLDTPSPEAPFSVHRMALAGKELGKDVGMWFGPSTAAGAINSPRSGRDPEAFFVFYLPISESITSSTLVHSYPESGLGVAVAADGGALYQTEVYAASHGSSTVYPGGKRGKGGPTSWGHRPVLLLFGIRLGIDGVNPIYYETIKLLYTFPQSVGIAGGRPSSSYYFVGSQADNLFYLDPHHARPAVPLRSPSAPAGTGSGLISEAPVKERDKEEKEKKKKVKEKKQQRSSSGSSAASGGSNHAPTSPTRSSGFHTPISPSPLQQQYSSASGTSATSGSRISTNSGGVERSGSYGSTSVSSQSPSRTDSPVSVSYNAGDMDYSELVGIEDPAQSLDPLQVHYATSYSAAELKTFHCERVRKMPLSGLDPSMLIGFLCRDENEWVDLRRRVGELPRTIFSIQDEPPKWAADSDDNIGLESMSDDDGLDMPEDDDFEVEGDDVEPSVEESGEGAEGGDDDDSEKYFDSRSRSASDSPSSTGTRSHEDSRSGKRKERGKSEEVDTEEDPVDPITPGPTATRFEIPITKSEDHEADNDKPFNEDDIEDDWVDPSVSSTPLHTPPSSQFSTSIPDVIPVKKTKSNGSTTGSIKKKKRKEKQVPVPVPKVKLPTHPVQESFPFPMAREDPPEISHSYSSSSSSGVTADHEESSSRGYEGRMHTARARDGGRTQSGGVKGILTDDWVDSDKT</sequence>
<keyword evidence="4" id="KW-0813">Transport</keyword>
<feature type="compositionally biased region" description="Basic residues" evidence="13">
    <location>
        <begin position="274"/>
        <end position="284"/>
    </location>
</feature>
<feature type="compositionally biased region" description="Low complexity" evidence="13">
    <location>
        <begin position="959"/>
        <end position="968"/>
    </location>
</feature>
<feature type="compositionally biased region" description="Polar residues" evidence="13">
    <location>
        <begin position="731"/>
        <end position="742"/>
    </location>
</feature>
<dbReference type="GO" id="GO:0004197">
    <property type="term" value="F:cysteine-type endopeptidase activity"/>
    <property type="evidence" value="ECO:0007669"/>
    <property type="project" value="TreeGrafter"/>
</dbReference>
<comment type="subcellular location">
    <subcellularLocation>
        <location evidence="2">Cytoplasm</location>
    </subcellularLocation>
    <subcellularLocation>
        <location evidence="1">Preautophagosomal structure</location>
    </subcellularLocation>
</comment>
<evidence type="ECO:0000259" key="14">
    <source>
        <dbReference type="Pfam" id="PF03416"/>
    </source>
</evidence>
<feature type="region of interest" description="Disordered" evidence="13">
    <location>
        <begin position="141"/>
        <end position="178"/>
    </location>
</feature>
<dbReference type="SUPFAM" id="SSF54001">
    <property type="entry name" value="Cysteine proteinases"/>
    <property type="match status" value="2"/>
</dbReference>
<feature type="compositionally biased region" description="Low complexity" evidence="13">
    <location>
        <begin position="240"/>
        <end position="271"/>
    </location>
</feature>
<evidence type="ECO:0000256" key="6">
    <source>
        <dbReference type="ARBA" id="ARBA00022670"/>
    </source>
</evidence>
<dbReference type="GO" id="GO:0000423">
    <property type="term" value="P:mitophagy"/>
    <property type="evidence" value="ECO:0007669"/>
    <property type="project" value="TreeGrafter"/>
</dbReference>
<comment type="similarity">
    <text evidence="3">Belongs to the peptidase C54 family.</text>
</comment>
<feature type="region of interest" description="Disordered" evidence="13">
    <location>
        <begin position="892"/>
        <end position="1173"/>
    </location>
</feature>
<evidence type="ECO:0000256" key="11">
    <source>
        <dbReference type="ARBA" id="ARBA00029362"/>
    </source>
</evidence>
<dbReference type="Pfam" id="PF03416">
    <property type="entry name" value="Peptidase_C54"/>
    <property type="match status" value="2"/>
</dbReference>
<keyword evidence="7" id="KW-0378">Hydrolase</keyword>
<dbReference type="AlphaFoldDB" id="A0A8H5G156"/>
<evidence type="ECO:0000256" key="9">
    <source>
        <dbReference type="ARBA" id="ARBA00022927"/>
    </source>
</evidence>
<evidence type="ECO:0000256" key="10">
    <source>
        <dbReference type="ARBA" id="ARBA00023006"/>
    </source>
</evidence>
<evidence type="ECO:0000313" key="16">
    <source>
        <dbReference type="Proteomes" id="UP000559256"/>
    </source>
</evidence>
<dbReference type="InterPro" id="IPR046792">
    <property type="entry name" value="Peptidase_C54_cat"/>
</dbReference>
<dbReference type="GO" id="GO:0016485">
    <property type="term" value="P:protein processing"/>
    <property type="evidence" value="ECO:0007669"/>
    <property type="project" value="TreeGrafter"/>
</dbReference>
<evidence type="ECO:0000256" key="2">
    <source>
        <dbReference type="ARBA" id="ARBA00004496"/>
    </source>
</evidence>
<feature type="compositionally biased region" description="Basic and acidic residues" evidence="13">
    <location>
        <begin position="1013"/>
        <end position="1026"/>
    </location>
</feature>
<keyword evidence="10" id="KW-0072">Autophagy</keyword>
<feature type="compositionally biased region" description="Low complexity" evidence="13">
    <location>
        <begin position="756"/>
        <end position="767"/>
    </location>
</feature>
<organism evidence="15 16">
    <name type="scientific">Tetrapyrgos nigripes</name>
    <dbReference type="NCBI Taxonomy" id="182062"/>
    <lineage>
        <taxon>Eukaryota</taxon>
        <taxon>Fungi</taxon>
        <taxon>Dikarya</taxon>
        <taxon>Basidiomycota</taxon>
        <taxon>Agaricomycotina</taxon>
        <taxon>Agaricomycetes</taxon>
        <taxon>Agaricomycetidae</taxon>
        <taxon>Agaricales</taxon>
        <taxon>Marasmiineae</taxon>
        <taxon>Marasmiaceae</taxon>
        <taxon>Tetrapyrgos</taxon>
    </lineage>
</organism>
<feature type="compositionally biased region" description="Basic residues" evidence="13">
    <location>
        <begin position="706"/>
        <end position="716"/>
    </location>
</feature>
<dbReference type="GO" id="GO:0034727">
    <property type="term" value="P:piecemeal microautophagy of the nucleus"/>
    <property type="evidence" value="ECO:0007669"/>
    <property type="project" value="TreeGrafter"/>
</dbReference>
<accession>A0A8H5G156</accession>
<feature type="compositionally biased region" description="Polar residues" evidence="13">
    <location>
        <begin position="45"/>
        <end position="56"/>
    </location>
</feature>
<feature type="compositionally biased region" description="Low complexity" evidence="13">
    <location>
        <begin position="333"/>
        <end position="342"/>
    </location>
</feature>
<feature type="compositionally biased region" description="Low complexity" evidence="13">
    <location>
        <begin position="718"/>
        <end position="729"/>
    </location>
</feature>
<evidence type="ECO:0000256" key="7">
    <source>
        <dbReference type="ARBA" id="ARBA00022801"/>
    </source>
</evidence>
<feature type="compositionally biased region" description="Basic and acidic residues" evidence="13">
    <location>
        <begin position="695"/>
        <end position="705"/>
    </location>
</feature>
<gene>
    <name evidence="15" type="ORF">D9758_009469</name>
</gene>
<feature type="compositionally biased region" description="Polar residues" evidence="13">
    <location>
        <begin position="1038"/>
        <end position="1056"/>
    </location>
</feature>
<dbReference type="GO" id="GO:0000407">
    <property type="term" value="C:phagophore assembly site"/>
    <property type="evidence" value="ECO:0007669"/>
    <property type="project" value="UniProtKB-SubCell"/>
</dbReference>
<keyword evidence="16" id="KW-1185">Reference proteome</keyword>
<evidence type="ECO:0000256" key="4">
    <source>
        <dbReference type="ARBA" id="ARBA00022448"/>
    </source>
</evidence>
<evidence type="ECO:0000313" key="15">
    <source>
        <dbReference type="EMBL" id="KAF5356425.1"/>
    </source>
</evidence>
<protein>
    <recommendedName>
        <fullName evidence="12">Autophagy-related protein 4</fullName>
    </recommendedName>
</protein>
<feature type="compositionally biased region" description="Low complexity" evidence="13">
    <location>
        <begin position="778"/>
        <end position="800"/>
    </location>
</feature>
<feature type="compositionally biased region" description="Low complexity" evidence="13">
    <location>
        <begin position="303"/>
        <end position="326"/>
    </location>
</feature>
<dbReference type="OrthoDB" id="2960936at2759"/>
<name>A0A8H5G156_9AGAR</name>
<comment type="catalytic activity">
    <reaction evidence="11">
        <text>[protein]-C-terminal L-amino acid-glycyl-phosphatidylethanolamide + H2O = [protein]-C-terminal L-amino acid-glycine + a 1,2-diacyl-sn-glycero-3-phosphoethanolamine</text>
        <dbReference type="Rhea" id="RHEA:67548"/>
        <dbReference type="Rhea" id="RHEA-COMP:17323"/>
        <dbReference type="Rhea" id="RHEA-COMP:17324"/>
        <dbReference type="ChEBI" id="CHEBI:15377"/>
        <dbReference type="ChEBI" id="CHEBI:64612"/>
        <dbReference type="ChEBI" id="CHEBI:172940"/>
        <dbReference type="ChEBI" id="CHEBI:172941"/>
    </reaction>
    <physiologicalReaction direction="left-to-right" evidence="11">
        <dbReference type="Rhea" id="RHEA:67549"/>
    </physiologicalReaction>
</comment>
<feature type="compositionally biased region" description="Low complexity" evidence="13">
    <location>
        <begin position="408"/>
        <end position="439"/>
    </location>
</feature>
<dbReference type="EMBL" id="JAACJM010000055">
    <property type="protein sequence ID" value="KAF5356425.1"/>
    <property type="molecule type" value="Genomic_DNA"/>
</dbReference>
<comment type="caution">
    <text evidence="15">The sequence shown here is derived from an EMBL/GenBank/DDBJ whole genome shotgun (WGS) entry which is preliminary data.</text>
</comment>
<dbReference type="InterPro" id="IPR005078">
    <property type="entry name" value="Peptidase_C54"/>
</dbReference>
<evidence type="ECO:0000256" key="8">
    <source>
        <dbReference type="ARBA" id="ARBA00022807"/>
    </source>
</evidence>
<feature type="region of interest" description="Disordered" evidence="13">
    <location>
        <begin position="675"/>
        <end position="804"/>
    </location>
</feature>
<feature type="region of interest" description="Disordered" evidence="13">
    <location>
        <begin position="383"/>
        <end position="445"/>
    </location>
</feature>
<dbReference type="PANTHER" id="PTHR22624:SF49">
    <property type="entry name" value="CYSTEINE PROTEASE"/>
    <property type="match status" value="1"/>
</dbReference>
<proteinExistence type="inferred from homology"/>
<feature type="compositionally biased region" description="Acidic residues" evidence="13">
    <location>
        <begin position="898"/>
        <end position="948"/>
    </location>
</feature>
<dbReference type="GO" id="GO:0015031">
    <property type="term" value="P:protein transport"/>
    <property type="evidence" value="ECO:0007669"/>
    <property type="project" value="UniProtKB-KW"/>
</dbReference>
<dbReference type="GO" id="GO:0000045">
    <property type="term" value="P:autophagosome assembly"/>
    <property type="evidence" value="ECO:0007669"/>
    <property type="project" value="TreeGrafter"/>
</dbReference>
<feature type="domain" description="Peptidase C54 catalytic" evidence="14">
    <location>
        <begin position="356"/>
        <end position="709"/>
    </location>
</feature>
<feature type="compositionally biased region" description="Low complexity" evidence="13">
    <location>
        <begin position="285"/>
        <end position="295"/>
    </location>
</feature>
<evidence type="ECO:0000256" key="1">
    <source>
        <dbReference type="ARBA" id="ARBA00004329"/>
    </source>
</evidence>
<keyword evidence="5" id="KW-0963">Cytoplasm</keyword>
<dbReference type="GO" id="GO:0019786">
    <property type="term" value="F:protein-phosphatidylethanolamide deconjugating activity"/>
    <property type="evidence" value="ECO:0007669"/>
    <property type="project" value="InterPro"/>
</dbReference>
<feature type="compositionally biased region" description="Basic and acidic residues" evidence="13">
    <location>
        <begin position="1129"/>
        <end position="1152"/>
    </location>
</feature>
<keyword evidence="8" id="KW-0788">Thiol protease</keyword>
<keyword evidence="9" id="KW-0653">Protein transport</keyword>
<feature type="compositionally biased region" description="Pro residues" evidence="13">
    <location>
        <begin position="86"/>
        <end position="96"/>
    </location>
</feature>
<reference evidence="15 16" key="1">
    <citation type="journal article" date="2020" name="ISME J.">
        <title>Uncovering the hidden diversity of litter-decomposition mechanisms in mushroom-forming fungi.</title>
        <authorList>
            <person name="Floudas D."/>
            <person name="Bentzer J."/>
            <person name="Ahren D."/>
            <person name="Johansson T."/>
            <person name="Persson P."/>
            <person name="Tunlid A."/>
        </authorList>
    </citation>
    <scope>NUCLEOTIDE SEQUENCE [LARGE SCALE GENOMIC DNA]</scope>
    <source>
        <strain evidence="15 16">CBS 291.85</strain>
    </source>
</reference>
<dbReference type="GO" id="GO:0035973">
    <property type="term" value="P:aggrephagy"/>
    <property type="evidence" value="ECO:0007669"/>
    <property type="project" value="TreeGrafter"/>
</dbReference>
<feature type="compositionally biased region" description="Low complexity" evidence="13">
    <location>
        <begin position="1116"/>
        <end position="1125"/>
    </location>
</feature>
<evidence type="ECO:0000256" key="3">
    <source>
        <dbReference type="ARBA" id="ARBA00010958"/>
    </source>
</evidence>
<keyword evidence="6" id="KW-0645">Protease</keyword>
<evidence type="ECO:0000256" key="12">
    <source>
        <dbReference type="ARBA" id="ARBA00030240"/>
    </source>
</evidence>
<feature type="region of interest" description="Disordered" evidence="13">
    <location>
        <begin position="1"/>
        <end position="126"/>
    </location>
</feature>
<feature type="compositionally biased region" description="Polar residues" evidence="13">
    <location>
        <begin position="398"/>
        <end position="407"/>
    </location>
</feature>
<evidence type="ECO:0000256" key="5">
    <source>
        <dbReference type="ARBA" id="ARBA00022490"/>
    </source>
</evidence>
<feature type="compositionally biased region" description="Low complexity" evidence="13">
    <location>
        <begin position="1090"/>
        <end position="1099"/>
    </location>
</feature>
<dbReference type="Proteomes" id="UP000559256">
    <property type="component" value="Unassembled WGS sequence"/>
</dbReference>